<gene>
    <name evidence="4" type="ORF">BCAMP_11780</name>
</gene>
<dbReference type="SUPFAM" id="SSF158911">
    <property type="entry name" value="NEAT domain-like"/>
    <property type="match status" value="1"/>
</dbReference>
<proteinExistence type="predicted"/>
<dbReference type="EMBL" id="AODH01000056">
    <property type="protein sequence ID" value="EUJ35472.1"/>
    <property type="molecule type" value="Genomic_DNA"/>
</dbReference>
<dbReference type="AlphaFoldDB" id="W7CEY2"/>
<accession>W7CEY2</accession>
<dbReference type="InterPro" id="IPR037250">
    <property type="entry name" value="NEAT_dom_sf"/>
</dbReference>
<feature type="domain" description="NEAT" evidence="3">
    <location>
        <begin position="1"/>
        <end position="82"/>
    </location>
</feature>
<name>W7CEY2_9LIST</name>
<evidence type="ECO:0000313" key="4">
    <source>
        <dbReference type="EMBL" id="EUJ35472.1"/>
    </source>
</evidence>
<dbReference type="InterPro" id="IPR006635">
    <property type="entry name" value="NEAT_dom"/>
</dbReference>
<comment type="subcellular location">
    <subcellularLocation>
        <location evidence="1">Cell envelope</location>
    </subcellularLocation>
</comment>
<dbReference type="RefSeq" id="WP_051457057.1">
    <property type="nucleotide sequence ID" value="NZ_AODH01000056.1"/>
</dbReference>
<evidence type="ECO:0000313" key="5">
    <source>
        <dbReference type="Proteomes" id="UP000019243"/>
    </source>
</evidence>
<dbReference type="PROSITE" id="PS50978">
    <property type="entry name" value="NEAT"/>
    <property type="match status" value="1"/>
</dbReference>
<sequence length="115" mass="12510">MTINDSKTVTAFQTTVGDGLTDVTVLSEDTDNNTRTVQFEITDETATLLAHVNYAADMGNGSIYNGTADFKLLFDTNYAVKVADSSYPQAAKPALEDGTYRLNFEAKHATEDKSE</sequence>
<reference evidence="4 5" key="1">
    <citation type="submission" date="2012-12" db="EMBL/GenBank/DDBJ databases">
        <title>Novel taxa of Listeriaceae from agricultural environments in the United States.</title>
        <authorList>
            <person name="den Bakker H.C."/>
            <person name="Allred A."/>
            <person name="Warchocki S."/>
            <person name="Wright E.M."/>
            <person name="Burrell A."/>
            <person name="Nightingale K.K."/>
            <person name="Kephart D."/>
            <person name="Wiedmann M."/>
        </authorList>
    </citation>
    <scope>NUCLEOTIDE SEQUENCE [LARGE SCALE GENOMIC DNA]</scope>
    <source>
        <strain evidence="4 5">FSL F6-1037</strain>
    </source>
</reference>
<dbReference type="STRING" id="1265861.BCAMP_11780"/>
<evidence type="ECO:0000259" key="3">
    <source>
        <dbReference type="PROSITE" id="PS50978"/>
    </source>
</evidence>
<dbReference type="GO" id="GO:0030313">
    <property type="term" value="C:cell envelope"/>
    <property type="evidence" value="ECO:0007669"/>
    <property type="project" value="UniProtKB-SubCell"/>
</dbReference>
<organism evidence="4 5">
    <name type="scientific">Brochothrix campestris FSL F6-1037</name>
    <dbReference type="NCBI Taxonomy" id="1265861"/>
    <lineage>
        <taxon>Bacteria</taxon>
        <taxon>Bacillati</taxon>
        <taxon>Bacillota</taxon>
        <taxon>Bacilli</taxon>
        <taxon>Bacillales</taxon>
        <taxon>Listeriaceae</taxon>
        <taxon>Brochothrix</taxon>
    </lineage>
</organism>
<protein>
    <submittedName>
        <fullName evidence="4">Sortase B cell surface sorting signal domain-containing protein</fullName>
    </submittedName>
</protein>
<dbReference type="CDD" id="cd06920">
    <property type="entry name" value="NEAT"/>
    <property type="match status" value="1"/>
</dbReference>
<keyword evidence="2" id="KW-0732">Signal</keyword>
<keyword evidence="5" id="KW-1185">Reference proteome</keyword>
<evidence type="ECO:0000256" key="1">
    <source>
        <dbReference type="ARBA" id="ARBA00004196"/>
    </source>
</evidence>
<dbReference type="Proteomes" id="UP000019243">
    <property type="component" value="Unassembled WGS sequence"/>
</dbReference>
<dbReference type="Pfam" id="PF05031">
    <property type="entry name" value="NEAT"/>
    <property type="match status" value="1"/>
</dbReference>
<dbReference type="Gene3D" id="2.60.40.1850">
    <property type="match status" value="1"/>
</dbReference>
<comment type="caution">
    <text evidence="4">The sequence shown here is derived from an EMBL/GenBank/DDBJ whole genome shotgun (WGS) entry which is preliminary data.</text>
</comment>
<evidence type="ECO:0000256" key="2">
    <source>
        <dbReference type="ARBA" id="ARBA00022729"/>
    </source>
</evidence>